<dbReference type="Gene3D" id="3.30.160.60">
    <property type="entry name" value="Classic Zinc Finger"/>
    <property type="match status" value="1"/>
</dbReference>
<dbReference type="PANTHER" id="PTHR46353:SF7">
    <property type="entry name" value="OS01G0512700 PROTEIN"/>
    <property type="match status" value="1"/>
</dbReference>
<dbReference type="InterPro" id="IPR036236">
    <property type="entry name" value="Znf_C2H2_sf"/>
</dbReference>
<reference evidence="3" key="2">
    <citation type="submission" date="2021-12" db="EMBL/GenBank/DDBJ databases">
        <title>Resequencing data analysis of finger millet.</title>
        <authorList>
            <person name="Hatakeyama M."/>
            <person name="Aluri S."/>
            <person name="Balachadran M.T."/>
            <person name="Sivarajan S.R."/>
            <person name="Poveda L."/>
            <person name="Shimizu-Inatsugi R."/>
            <person name="Schlapbach R."/>
            <person name="Sreeman S.M."/>
            <person name="Shimizu K.K."/>
        </authorList>
    </citation>
    <scope>NUCLEOTIDE SEQUENCE</scope>
</reference>
<keyword evidence="1" id="KW-0862">Zinc</keyword>
<comment type="caution">
    <text evidence="3">The sequence shown here is derived from an EMBL/GenBank/DDBJ whole genome shotgun (WGS) entry which is preliminary data.</text>
</comment>
<dbReference type="PROSITE" id="PS50157">
    <property type="entry name" value="ZINC_FINGER_C2H2_2"/>
    <property type="match status" value="1"/>
</dbReference>
<reference evidence="3" key="1">
    <citation type="journal article" date="2018" name="DNA Res.">
        <title>Multiple hybrid de novo genome assembly of finger millet, an orphan allotetraploid crop.</title>
        <authorList>
            <person name="Hatakeyama M."/>
            <person name="Aluri S."/>
            <person name="Balachadran M.T."/>
            <person name="Sivarajan S.R."/>
            <person name="Patrignani A."/>
            <person name="Gruter S."/>
            <person name="Poveda L."/>
            <person name="Shimizu-Inatsugi R."/>
            <person name="Baeten J."/>
            <person name="Francoijs K.J."/>
            <person name="Nataraja K.N."/>
            <person name="Reddy Y.A.N."/>
            <person name="Phadnis S."/>
            <person name="Ravikumar R.L."/>
            <person name="Schlapbach R."/>
            <person name="Sreeman S.M."/>
            <person name="Shimizu K.K."/>
        </authorList>
    </citation>
    <scope>NUCLEOTIDE SEQUENCE</scope>
</reference>
<dbReference type="InterPro" id="IPR044299">
    <property type="entry name" value="GIS3/ZFP5/ZFP6"/>
</dbReference>
<dbReference type="GO" id="GO:0005634">
    <property type="term" value="C:nucleus"/>
    <property type="evidence" value="ECO:0007669"/>
    <property type="project" value="TreeGrafter"/>
</dbReference>
<keyword evidence="4" id="KW-1185">Reference proteome</keyword>
<dbReference type="GO" id="GO:0003700">
    <property type="term" value="F:DNA-binding transcription factor activity"/>
    <property type="evidence" value="ECO:0007669"/>
    <property type="project" value="TreeGrafter"/>
</dbReference>
<evidence type="ECO:0000313" key="4">
    <source>
        <dbReference type="Proteomes" id="UP001054889"/>
    </source>
</evidence>
<feature type="domain" description="C2H2-type" evidence="2">
    <location>
        <begin position="39"/>
        <end position="66"/>
    </location>
</feature>
<dbReference type="GO" id="GO:0009736">
    <property type="term" value="P:cytokinin-activated signaling pathway"/>
    <property type="evidence" value="ECO:0007669"/>
    <property type="project" value="TreeGrafter"/>
</dbReference>
<dbReference type="SUPFAM" id="SSF57667">
    <property type="entry name" value="beta-beta-alpha zinc fingers"/>
    <property type="match status" value="1"/>
</dbReference>
<organism evidence="3 4">
    <name type="scientific">Eleusine coracana subsp. coracana</name>
    <dbReference type="NCBI Taxonomy" id="191504"/>
    <lineage>
        <taxon>Eukaryota</taxon>
        <taxon>Viridiplantae</taxon>
        <taxon>Streptophyta</taxon>
        <taxon>Embryophyta</taxon>
        <taxon>Tracheophyta</taxon>
        <taxon>Spermatophyta</taxon>
        <taxon>Magnoliopsida</taxon>
        <taxon>Liliopsida</taxon>
        <taxon>Poales</taxon>
        <taxon>Poaceae</taxon>
        <taxon>PACMAD clade</taxon>
        <taxon>Chloridoideae</taxon>
        <taxon>Cynodonteae</taxon>
        <taxon>Eleusininae</taxon>
        <taxon>Eleusine</taxon>
    </lineage>
</organism>
<accession>A0AAV5DQ52</accession>
<dbReference type="InterPro" id="IPR013087">
    <property type="entry name" value="Znf_C2H2_type"/>
</dbReference>
<name>A0AAV5DQ52_ELECO</name>
<evidence type="ECO:0000313" key="3">
    <source>
        <dbReference type="EMBL" id="GJN13169.1"/>
    </source>
</evidence>
<evidence type="ECO:0000256" key="1">
    <source>
        <dbReference type="PROSITE-ProRule" id="PRU00042"/>
    </source>
</evidence>
<dbReference type="PANTHER" id="PTHR46353">
    <property type="entry name" value="ZINC FINGER PROTEIN 5"/>
    <property type="match status" value="1"/>
</dbReference>
<keyword evidence="1" id="KW-0863">Zinc-finger</keyword>
<dbReference type="EMBL" id="BQKI01000037">
    <property type="protein sequence ID" value="GJN13169.1"/>
    <property type="molecule type" value="Genomic_DNA"/>
</dbReference>
<proteinExistence type="predicted"/>
<protein>
    <recommendedName>
        <fullName evidence="2">C2H2-type domain-containing protein</fullName>
    </recommendedName>
</protein>
<evidence type="ECO:0000259" key="2">
    <source>
        <dbReference type="PROSITE" id="PS50157"/>
    </source>
</evidence>
<dbReference type="GO" id="GO:0000976">
    <property type="term" value="F:transcription cis-regulatory region binding"/>
    <property type="evidence" value="ECO:0007669"/>
    <property type="project" value="TreeGrafter"/>
</dbReference>
<dbReference type="GO" id="GO:0009740">
    <property type="term" value="P:gibberellic acid mediated signaling pathway"/>
    <property type="evidence" value="ECO:0007669"/>
    <property type="project" value="TreeGrafter"/>
</dbReference>
<dbReference type="PROSITE" id="PS00028">
    <property type="entry name" value="ZINC_FINGER_C2H2_1"/>
    <property type="match status" value="1"/>
</dbReference>
<dbReference type="GO" id="GO:0010090">
    <property type="term" value="P:trichome morphogenesis"/>
    <property type="evidence" value="ECO:0007669"/>
    <property type="project" value="InterPro"/>
</dbReference>
<keyword evidence="1" id="KW-0479">Metal-binding</keyword>
<dbReference type="Proteomes" id="UP001054889">
    <property type="component" value="Unassembled WGS sequence"/>
</dbReference>
<gene>
    <name evidence="3" type="primary">ga31512</name>
    <name evidence="3" type="ORF">PR202_ga31512</name>
</gene>
<sequence>MAGIQCNQPKLTPSSSSLRIFGYDVAVPREQEKGRSSRFECQYCCREFANSQALGGHQNAHKKERQQLKRARQLAALDRPSAGPMGFCDAAGHMIAMGHAGPAYPPSVPRWVYLAAHQPTTLALPFHALVPPPPPGHVGEGGGTSCSTLPYEVCAPADDDEEAMAMGLDLHLSLAPARSS</sequence>
<dbReference type="AlphaFoldDB" id="A0AAV5DQ52"/>
<dbReference type="GO" id="GO:0008270">
    <property type="term" value="F:zinc ion binding"/>
    <property type="evidence" value="ECO:0007669"/>
    <property type="project" value="UniProtKB-KW"/>
</dbReference>